<protein>
    <submittedName>
        <fullName evidence="2">DUF4199 domain-containing protein</fullName>
    </submittedName>
</protein>
<name>A0A4Y9QUA9_9BACT</name>
<dbReference type="Pfam" id="PF13858">
    <property type="entry name" value="DUF4199"/>
    <property type="match status" value="1"/>
</dbReference>
<dbReference type="Proteomes" id="UP000297647">
    <property type="component" value="Unassembled WGS sequence"/>
</dbReference>
<feature type="transmembrane region" description="Helical" evidence="1">
    <location>
        <begin position="132"/>
        <end position="155"/>
    </location>
</feature>
<organism evidence="2 3">
    <name type="scientific">Algoriphagus kandeliae</name>
    <dbReference type="NCBI Taxonomy" id="2562278"/>
    <lineage>
        <taxon>Bacteria</taxon>
        <taxon>Pseudomonadati</taxon>
        <taxon>Bacteroidota</taxon>
        <taxon>Cytophagia</taxon>
        <taxon>Cytophagales</taxon>
        <taxon>Cyclobacteriaceae</taxon>
        <taxon>Algoriphagus</taxon>
    </lineage>
</organism>
<evidence type="ECO:0000313" key="2">
    <source>
        <dbReference type="EMBL" id="TFV96194.1"/>
    </source>
</evidence>
<keyword evidence="1" id="KW-0472">Membrane</keyword>
<gene>
    <name evidence="2" type="ORF">E4S40_08200</name>
</gene>
<dbReference type="EMBL" id="SPSB01000002">
    <property type="protein sequence ID" value="TFV96194.1"/>
    <property type="molecule type" value="Genomic_DNA"/>
</dbReference>
<reference evidence="2 3" key="1">
    <citation type="submission" date="2019-03" db="EMBL/GenBank/DDBJ databases">
        <title>Algoriphagus sp. nov, a new strain isolated from root system soil of mangrove plant Kandelia.</title>
        <authorList>
            <person name="Yin Q."/>
            <person name="Wang K."/>
            <person name="Song Z."/>
        </authorList>
    </citation>
    <scope>NUCLEOTIDE SEQUENCE [LARGE SCALE GENOMIC DNA]</scope>
    <source>
        <strain evidence="2 3">XY-J91</strain>
    </source>
</reference>
<accession>A0A4Y9QUA9</accession>
<evidence type="ECO:0000256" key="1">
    <source>
        <dbReference type="SAM" id="Phobius"/>
    </source>
</evidence>
<dbReference type="InterPro" id="IPR025250">
    <property type="entry name" value="DUF4199"/>
</dbReference>
<keyword evidence="1" id="KW-1133">Transmembrane helix</keyword>
<dbReference type="OrthoDB" id="5766000at2"/>
<keyword evidence="3" id="KW-1185">Reference proteome</keyword>
<feature type="transmembrane region" description="Helical" evidence="1">
    <location>
        <begin position="39"/>
        <end position="58"/>
    </location>
</feature>
<feature type="transmembrane region" description="Helical" evidence="1">
    <location>
        <begin position="7"/>
        <end position="24"/>
    </location>
</feature>
<keyword evidence="1" id="KW-0812">Transmembrane</keyword>
<feature type="transmembrane region" description="Helical" evidence="1">
    <location>
        <begin position="79"/>
        <end position="100"/>
    </location>
</feature>
<sequence>MKNLRIEIKWAIVFLVMTLLWMMFEKSMGWHDEAIADHASYTNLYAIPAIMVYVLALLDKKKNFYGGQMTYKQGFMTGLIITLIVAILSPLNQYIISTFITPEYFTNVIEYSVSNGMMEQTEAEAYFSLKNYMLISVIGALMMGLITTLVVALFVRSRK</sequence>
<dbReference type="RefSeq" id="WP_135072876.1">
    <property type="nucleotide sequence ID" value="NZ_SPSB01000002.1"/>
</dbReference>
<comment type="caution">
    <text evidence="2">The sequence shown here is derived from an EMBL/GenBank/DDBJ whole genome shotgun (WGS) entry which is preliminary data.</text>
</comment>
<dbReference type="AlphaFoldDB" id="A0A4Y9QUA9"/>
<evidence type="ECO:0000313" key="3">
    <source>
        <dbReference type="Proteomes" id="UP000297647"/>
    </source>
</evidence>
<proteinExistence type="predicted"/>